<evidence type="ECO:0000256" key="4">
    <source>
        <dbReference type="ARBA" id="ARBA00022989"/>
    </source>
</evidence>
<dbReference type="PANTHER" id="PTHR35007:SF2">
    <property type="entry name" value="PILUS ASSEMBLE PROTEIN"/>
    <property type="match status" value="1"/>
</dbReference>
<feature type="transmembrane region" description="Helical" evidence="6">
    <location>
        <begin position="77"/>
        <end position="99"/>
    </location>
</feature>
<dbReference type="GO" id="GO:0005886">
    <property type="term" value="C:plasma membrane"/>
    <property type="evidence" value="ECO:0007669"/>
    <property type="project" value="UniProtKB-SubCell"/>
</dbReference>
<feature type="transmembrane region" description="Helical" evidence="6">
    <location>
        <begin position="285"/>
        <end position="304"/>
    </location>
</feature>
<sequence length="310" mass="35388">MKVCLFLLNTAALFFFFYYLWGIAVWKSHRLEYNKVRAMFDRQIMAAIRQHKRTRGIANTLEKMLRVTSLRPGGKPLLAWHFFCVTIACFLLGIVTATALLKNPIAGILLGCVGATVPYQLLQIDYKRNQKKLKRQTPQFLLAVGNMYGTYGDPVIALEQLGDRLKNPLKREVIWFVDSIKHGVAAQTCIETVKSRLPERILNDFFDDMFFYMKHGGDFHSAVSDLVKRTYDREMAEVERSAATFSAVIVFFVLVGVYFMTLFALSKAQPEIMRFLIDSAIGKMVVVAMVVIFIIAGYFTRAMVGFNDER</sequence>
<feature type="transmembrane region" description="Helical" evidence="6">
    <location>
        <begin position="6"/>
        <end position="26"/>
    </location>
</feature>
<keyword evidence="4 6" id="KW-1133">Transmembrane helix</keyword>
<feature type="domain" description="Type II secretion system protein GspF" evidence="7">
    <location>
        <begin position="154"/>
        <end position="264"/>
    </location>
</feature>
<keyword evidence="3 6" id="KW-0812">Transmembrane</keyword>
<keyword evidence="5 6" id="KW-0472">Membrane</keyword>
<evidence type="ECO:0000256" key="5">
    <source>
        <dbReference type="ARBA" id="ARBA00023136"/>
    </source>
</evidence>
<organism evidence="8 9">
    <name type="scientific">Desulfoscipio geothermicus DSM 3669</name>
    <dbReference type="NCBI Taxonomy" id="1121426"/>
    <lineage>
        <taxon>Bacteria</taxon>
        <taxon>Bacillati</taxon>
        <taxon>Bacillota</taxon>
        <taxon>Clostridia</taxon>
        <taxon>Eubacteriales</taxon>
        <taxon>Desulfallaceae</taxon>
        <taxon>Desulfoscipio</taxon>
    </lineage>
</organism>
<evidence type="ECO:0000256" key="3">
    <source>
        <dbReference type="ARBA" id="ARBA00022692"/>
    </source>
</evidence>
<evidence type="ECO:0000256" key="1">
    <source>
        <dbReference type="ARBA" id="ARBA00004651"/>
    </source>
</evidence>
<dbReference type="STRING" id="39060.SAMN05660706_12360"/>
<proteinExistence type="predicted"/>
<protein>
    <submittedName>
        <fullName evidence="8">Flp pilus assembly protein TadB</fullName>
    </submittedName>
</protein>
<keyword evidence="2" id="KW-1003">Cell membrane</keyword>
<feature type="transmembrane region" description="Helical" evidence="6">
    <location>
        <begin position="105"/>
        <end position="122"/>
    </location>
</feature>
<gene>
    <name evidence="8" type="ORF">SAMN05660706_12360</name>
</gene>
<keyword evidence="9" id="KW-1185">Reference proteome</keyword>
<evidence type="ECO:0000313" key="9">
    <source>
        <dbReference type="Proteomes" id="UP000199584"/>
    </source>
</evidence>
<evidence type="ECO:0000313" key="8">
    <source>
        <dbReference type="EMBL" id="SFR11760.1"/>
    </source>
</evidence>
<dbReference type="Pfam" id="PF00482">
    <property type="entry name" value="T2SSF"/>
    <property type="match status" value="1"/>
</dbReference>
<evidence type="ECO:0000259" key="7">
    <source>
        <dbReference type="Pfam" id="PF00482"/>
    </source>
</evidence>
<dbReference type="RefSeq" id="WP_092485307.1">
    <property type="nucleotide sequence ID" value="NZ_FOYM01000023.1"/>
</dbReference>
<accession>A0A1I6E1Z2</accession>
<comment type="subcellular location">
    <subcellularLocation>
        <location evidence="1">Cell membrane</location>
        <topology evidence="1">Multi-pass membrane protein</topology>
    </subcellularLocation>
</comment>
<dbReference type="PANTHER" id="PTHR35007">
    <property type="entry name" value="INTEGRAL MEMBRANE PROTEIN-RELATED"/>
    <property type="match status" value="1"/>
</dbReference>
<dbReference type="EMBL" id="FOYM01000023">
    <property type="protein sequence ID" value="SFR11760.1"/>
    <property type="molecule type" value="Genomic_DNA"/>
</dbReference>
<evidence type="ECO:0000256" key="6">
    <source>
        <dbReference type="SAM" id="Phobius"/>
    </source>
</evidence>
<dbReference type="AlphaFoldDB" id="A0A1I6E1Z2"/>
<dbReference type="Proteomes" id="UP000199584">
    <property type="component" value="Unassembled WGS sequence"/>
</dbReference>
<evidence type="ECO:0000256" key="2">
    <source>
        <dbReference type="ARBA" id="ARBA00022475"/>
    </source>
</evidence>
<feature type="transmembrane region" description="Helical" evidence="6">
    <location>
        <begin position="242"/>
        <end position="265"/>
    </location>
</feature>
<reference evidence="9" key="1">
    <citation type="submission" date="2016-10" db="EMBL/GenBank/DDBJ databases">
        <authorList>
            <person name="Varghese N."/>
            <person name="Submissions S."/>
        </authorList>
    </citation>
    <scope>NUCLEOTIDE SEQUENCE [LARGE SCALE GENOMIC DNA]</scope>
    <source>
        <strain evidence="9">DSM 3669</strain>
    </source>
</reference>
<dbReference type="InterPro" id="IPR018076">
    <property type="entry name" value="T2SS_GspF_dom"/>
</dbReference>
<name>A0A1I6E1Z2_9FIRM</name>